<gene>
    <name evidence="2" type="ORF">K7472_13620</name>
</gene>
<sequence length="76" mass="8358">MTGKRCRGLDVSGTKTYPGDPVELPLRQDQLEPTPVEGCLGCTELANVRDRARAGGDMTTVTDCNVYMRRHPEGHQ</sequence>
<name>A0ABS7QU27_9ACTN</name>
<dbReference type="Proteomes" id="UP001198565">
    <property type="component" value="Unassembled WGS sequence"/>
</dbReference>
<reference evidence="2 3" key="1">
    <citation type="submission" date="2021-08" db="EMBL/GenBank/DDBJ databases">
        <title>Streptomyces sp. PTM05 isolated from lichen.</title>
        <authorList>
            <person name="Somphong A."/>
            <person name="Phongsopitanun W."/>
            <person name="Tanasupawat S."/>
        </authorList>
    </citation>
    <scope>NUCLEOTIDE SEQUENCE [LARGE SCALE GENOMIC DNA]</scope>
    <source>
        <strain evidence="2 3">Ptm05</strain>
    </source>
</reference>
<feature type="region of interest" description="Disordered" evidence="1">
    <location>
        <begin position="1"/>
        <end position="25"/>
    </location>
</feature>
<comment type="caution">
    <text evidence="2">The sequence shown here is derived from an EMBL/GenBank/DDBJ whole genome shotgun (WGS) entry which is preliminary data.</text>
</comment>
<evidence type="ECO:0000313" key="3">
    <source>
        <dbReference type="Proteomes" id="UP001198565"/>
    </source>
</evidence>
<keyword evidence="3" id="KW-1185">Reference proteome</keyword>
<accession>A0ABS7QU27</accession>
<protein>
    <submittedName>
        <fullName evidence="2">Uncharacterized protein</fullName>
    </submittedName>
</protein>
<dbReference type="EMBL" id="JAINVZ010000007">
    <property type="protein sequence ID" value="MBY8885885.1"/>
    <property type="molecule type" value="Genomic_DNA"/>
</dbReference>
<organism evidence="2 3">
    <name type="scientific">Streptantibioticus parmotrematis</name>
    <dbReference type="NCBI Taxonomy" id="2873249"/>
    <lineage>
        <taxon>Bacteria</taxon>
        <taxon>Bacillati</taxon>
        <taxon>Actinomycetota</taxon>
        <taxon>Actinomycetes</taxon>
        <taxon>Kitasatosporales</taxon>
        <taxon>Streptomycetaceae</taxon>
        <taxon>Streptantibioticus</taxon>
    </lineage>
</organism>
<evidence type="ECO:0000313" key="2">
    <source>
        <dbReference type="EMBL" id="MBY8885885.1"/>
    </source>
</evidence>
<evidence type="ECO:0000256" key="1">
    <source>
        <dbReference type="SAM" id="MobiDB-lite"/>
    </source>
</evidence>
<proteinExistence type="predicted"/>